<dbReference type="PANTHER" id="PTHR14885:SF3">
    <property type="entry name" value="CILIA- AND FLAGELLA-ASSOCIATED PROTEIN 44"/>
    <property type="match status" value="1"/>
</dbReference>
<comment type="subcellular location">
    <subcellularLocation>
        <location evidence="1">Cell projection</location>
        <location evidence="1">Cilium</location>
    </subcellularLocation>
    <subcellularLocation>
        <location evidence="2">Cytoplasm</location>
        <location evidence="2">Cytoskeleton</location>
    </subcellularLocation>
</comment>
<dbReference type="PANTHER" id="PTHR14885">
    <property type="entry name" value="CILIA- AND FLAGELLA-ASSOCIATED PROTEIN 43-RELATED"/>
    <property type="match status" value="1"/>
</dbReference>
<keyword evidence="6" id="KW-0175">Coiled coil</keyword>
<evidence type="ECO:0000256" key="7">
    <source>
        <dbReference type="ARBA" id="ARBA00023212"/>
    </source>
</evidence>
<protein>
    <submittedName>
        <fullName evidence="10">Uncharacterized protein</fullName>
    </submittedName>
</protein>
<dbReference type="GO" id="GO:0005856">
    <property type="term" value="C:cytoskeleton"/>
    <property type="evidence" value="ECO:0007669"/>
    <property type="project" value="UniProtKB-SubCell"/>
</dbReference>
<reference evidence="10" key="1">
    <citation type="submission" date="2022-07" db="EMBL/GenBank/DDBJ databases">
        <title>Chromosome-level genome of Muraenolepis orangiensis.</title>
        <authorList>
            <person name="Kim J."/>
        </authorList>
    </citation>
    <scope>NUCLEOTIDE SEQUENCE</scope>
    <source>
        <strain evidence="10">KU_S4_2022</strain>
        <tissue evidence="10">Muscle</tissue>
    </source>
</reference>
<comment type="caution">
    <text evidence="10">The sequence shown here is derived from an EMBL/GenBank/DDBJ whole genome shotgun (WGS) entry which is preliminary data.</text>
</comment>
<sequence>MGLIQVHKAHGGLMDIVPIVQREMNGMKHTHTHTKQQHYLHSCGRPRNRRHRAKRVTLTHLNPRVSPSSKSHPSKKCFAVPEKGYQPYMVVYEYPPCPPHPQRRHRSGRQLHGFQPDGSLLASVGNAPDYMLTLWDWRQEQVVSASKWGNMLVWDRRGIKVEVCRKEERTCYTGTIQQFILVQSEPPETTPESSVSDQTRPFPKISTYAYSLCYMSDTYQLICVKPS</sequence>
<evidence type="ECO:0000256" key="6">
    <source>
        <dbReference type="ARBA" id="ARBA00023054"/>
    </source>
</evidence>
<evidence type="ECO:0000256" key="1">
    <source>
        <dbReference type="ARBA" id="ARBA00004138"/>
    </source>
</evidence>
<gene>
    <name evidence="10" type="ORF">NHX12_021042</name>
</gene>
<evidence type="ECO:0000313" key="10">
    <source>
        <dbReference type="EMBL" id="KAJ3611026.1"/>
    </source>
</evidence>
<organism evidence="10 11">
    <name type="scientific">Muraenolepis orangiensis</name>
    <name type="common">Patagonian moray cod</name>
    <dbReference type="NCBI Taxonomy" id="630683"/>
    <lineage>
        <taxon>Eukaryota</taxon>
        <taxon>Metazoa</taxon>
        <taxon>Chordata</taxon>
        <taxon>Craniata</taxon>
        <taxon>Vertebrata</taxon>
        <taxon>Euteleostomi</taxon>
        <taxon>Actinopterygii</taxon>
        <taxon>Neopterygii</taxon>
        <taxon>Teleostei</taxon>
        <taxon>Neoteleostei</taxon>
        <taxon>Acanthomorphata</taxon>
        <taxon>Zeiogadaria</taxon>
        <taxon>Gadariae</taxon>
        <taxon>Gadiformes</taxon>
        <taxon>Muraenolepidoidei</taxon>
        <taxon>Muraenolepididae</taxon>
        <taxon>Muraenolepis</taxon>
    </lineage>
</organism>
<evidence type="ECO:0000256" key="8">
    <source>
        <dbReference type="ARBA" id="ARBA00023273"/>
    </source>
</evidence>
<dbReference type="GO" id="GO:0005929">
    <property type="term" value="C:cilium"/>
    <property type="evidence" value="ECO:0007669"/>
    <property type="project" value="UniProtKB-SubCell"/>
</dbReference>
<keyword evidence="7" id="KW-0206">Cytoskeleton</keyword>
<dbReference type="AlphaFoldDB" id="A0A9Q0ESC2"/>
<dbReference type="InterPro" id="IPR015943">
    <property type="entry name" value="WD40/YVTN_repeat-like_dom_sf"/>
</dbReference>
<dbReference type="EMBL" id="JANIIK010000037">
    <property type="protein sequence ID" value="KAJ3611026.1"/>
    <property type="molecule type" value="Genomic_DNA"/>
</dbReference>
<evidence type="ECO:0000256" key="4">
    <source>
        <dbReference type="ARBA" id="ARBA00022574"/>
    </source>
</evidence>
<evidence type="ECO:0000256" key="5">
    <source>
        <dbReference type="ARBA" id="ARBA00022737"/>
    </source>
</evidence>
<dbReference type="Gene3D" id="2.130.10.10">
    <property type="entry name" value="YVTN repeat-like/Quinoprotein amine dehydrogenase"/>
    <property type="match status" value="1"/>
</dbReference>
<feature type="region of interest" description="Disordered" evidence="9">
    <location>
        <begin position="30"/>
        <end position="49"/>
    </location>
</feature>
<keyword evidence="8" id="KW-0966">Cell projection</keyword>
<dbReference type="Proteomes" id="UP001148018">
    <property type="component" value="Unassembled WGS sequence"/>
</dbReference>
<keyword evidence="3" id="KW-0963">Cytoplasm</keyword>
<keyword evidence="4" id="KW-0853">WD repeat</keyword>
<name>A0A9Q0ESC2_9TELE</name>
<proteinExistence type="predicted"/>
<evidence type="ECO:0000256" key="9">
    <source>
        <dbReference type="SAM" id="MobiDB-lite"/>
    </source>
</evidence>
<evidence type="ECO:0000256" key="2">
    <source>
        <dbReference type="ARBA" id="ARBA00004245"/>
    </source>
</evidence>
<keyword evidence="11" id="KW-1185">Reference proteome</keyword>
<accession>A0A9Q0ESC2</accession>
<dbReference type="OrthoDB" id="8937319at2759"/>
<evidence type="ECO:0000313" key="11">
    <source>
        <dbReference type="Proteomes" id="UP001148018"/>
    </source>
</evidence>
<evidence type="ECO:0000256" key="3">
    <source>
        <dbReference type="ARBA" id="ARBA00022490"/>
    </source>
</evidence>
<dbReference type="GO" id="GO:0003341">
    <property type="term" value="P:cilium movement"/>
    <property type="evidence" value="ECO:0007669"/>
    <property type="project" value="UniProtKB-ARBA"/>
</dbReference>
<keyword evidence="5" id="KW-0677">Repeat</keyword>